<proteinExistence type="predicted"/>
<gene>
    <name evidence="1" type="ORF">LCMAC103_00610</name>
</gene>
<protein>
    <submittedName>
        <fullName evidence="1">Uncharacterized protein</fullName>
    </submittedName>
</protein>
<sequence>MFIHNHHPNQHIVVKAGRYVAAVMHGRKHRVPPRAARTEFAPGALVRVSLVEKADPDNPLPLATYRLNEAVRDLHVGQVTSRFEGGTWDDQMVVASAAVQGRPWIHIHNLTSLPLQLNENIFVPPKTRFTYKGRHHFGVPLGLTLRDPQRRYRPFRVTKPVTDIYYGVVSPSVQPLFGGWQHEFTTEVDFGDYYNAYGRTERVQEMPFASPLAPYVSR</sequence>
<name>A0A481YU91_9VIRU</name>
<reference evidence="1" key="1">
    <citation type="journal article" date="2019" name="MBio">
        <title>Virus Genomes from Deep Sea Sediments Expand the Ocean Megavirome and Support Independent Origins of Viral Gigantism.</title>
        <authorList>
            <person name="Backstrom D."/>
            <person name="Yutin N."/>
            <person name="Jorgensen S.L."/>
            <person name="Dharamshi J."/>
            <person name="Homa F."/>
            <person name="Zaremba-Niedwiedzka K."/>
            <person name="Spang A."/>
            <person name="Wolf Y.I."/>
            <person name="Koonin E.V."/>
            <person name="Ettema T.J."/>
        </authorList>
    </citation>
    <scope>NUCLEOTIDE SEQUENCE</scope>
</reference>
<evidence type="ECO:0000313" key="1">
    <source>
        <dbReference type="EMBL" id="QBK86732.1"/>
    </source>
</evidence>
<accession>A0A481YU91</accession>
<dbReference type="EMBL" id="MK500335">
    <property type="protein sequence ID" value="QBK86732.1"/>
    <property type="molecule type" value="Genomic_DNA"/>
</dbReference>
<organism evidence="1">
    <name type="scientific">Marseillevirus LCMAC103</name>
    <dbReference type="NCBI Taxonomy" id="2506604"/>
    <lineage>
        <taxon>Viruses</taxon>
        <taxon>Varidnaviria</taxon>
        <taxon>Bamfordvirae</taxon>
        <taxon>Nucleocytoviricota</taxon>
        <taxon>Megaviricetes</taxon>
        <taxon>Pimascovirales</taxon>
        <taxon>Pimascovirales incertae sedis</taxon>
        <taxon>Marseilleviridae</taxon>
    </lineage>
</organism>